<evidence type="ECO:0000256" key="4">
    <source>
        <dbReference type="ARBA" id="ARBA00022692"/>
    </source>
</evidence>
<dbReference type="GO" id="GO:0005886">
    <property type="term" value="C:plasma membrane"/>
    <property type="evidence" value="ECO:0007669"/>
    <property type="project" value="UniProtKB-SubCell"/>
</dbReference>
<dbReference type="AlphaFoldDB" id="A0A645AR56"/>
<feature type="transmembrane region" description="Helical" evidence="7">
    <location>
        <begin position="32"/>
        <end position="62"/>
    </location>
</feature>
<evidence type="ECO:0000256" key="3">
    <source>
        <dbReference type="ARBA" id="ARBA00022519"/>
    </source>
</evidence>
<dbReference type="PANTHER" id="PTHR33362">
    <property type="entry name" value="SIALIC ACID TRAP TRANSPORTER PERMEASE PROTEIN SIAT-RELATED"/>
    <property type="match status" value="1"/>
</dbReference>
<dbReference type="PANTHER" id="PTHR33362:SF2">
    <property type="entry name" value="TRAP TRANSPORTER LARGE PERMEASE PROTEIN"/>
    <property type="match status" value="1"/>
</dbReference>
<comment type="subcellular location">
    <subcellularLocation>
        <location evidence="1">Cell inner membrane</location>
        <topology evidence="1">Multi-pass membrane protein</topology>
    </subcellularLocation>
</comment>
<proteinExistence type="predicted"/>
<protein>
    <submittedName>
        <fullName evidence="9">C4-dicarboxylate TRAP transporter large permease protein DctM</fullName>
    </submittedName>
</protein>
<keyword evidence="2" id="KW-1003">Cell membrane</keyword>
<evidence type="ECO:0000259" key="8">
    <source>
        <dbReference type="Pfam" id="PF06808"/>
    </source>
</evidence>
<feature type="transmembrane region" description="Helical" evidence="7">
    <location>
        <begin position="111"/>
        <end position="132"/>
    </location>
</feature>
<organism evidence="9">
    <name type="scientific">bioreactor metagenome</name>
    <dbReference type="NCBI Taxonomy" id="1076179"/>
    <lineage>
        <taxon>unclassified sequences</taxon>
        <taxon>metagenomes</taxon>
        <taxon>ecological metagenomes</taxon>
    </lineage>
</organism>
<evidence type="ECO:0000313" key="9">
    <source>
        <dbReference type="EMBL" id="MPM55590.1"/>
    </source>
</evidence>
<reference evidence="9" key="1">
    <citation type="submission" date="2019-08" db="EMBL/GenBank/DDBJ databases">
        <authorList>
            <person name="Kucharzyk K."/>
            <person name="Murdoch R.W."/>
            <person name="Higgins S."/>
            <person name="Loffler F."/>
        </authorList>
    </citation>
    <scope>NUCLEOTIDE SEQUENCE</scope>
</reference>
<evidence type="ECO:0000256" key="7">
    <source>
        <dbReference type="SAM" id="Phobius"/>
    </source>
</evidence>
<feature type="domain" description="TRAP C4-dicarboxylate transport system permease DctM subunit" evidence="8">
    <location>
        <begin position="2"/>
        <end position="135"/>
    </location>
</feature>
<keyword evidence="3" id="KW-0997">Cell inner membrane</keyword>
<dbReference type="GO" id="GO:0022857">
    <property type="term" value="F:transmembrane transporter activity"/>
    <property type="evidence" value="ECO:0007669"/>
    <property type="project" value="TreeGrafter"/>
</dbReference>
<accession>A0A645AR56</accession>
<feature type="transmembrane region" description="Helical" evidence="7">
    <location>
        <begin position="74"/>
        <end position="99"/>
    </location>
</feature>
<name>A0A645AR56_9ZZZZ</name>
<dbReference type="InterPro" id="IPR004681">
    <property type="entry name" value="TRAP_DctM"/>
</dbReference>
<keyword evidence="5 7" id="KW-1133">Transmembrane helix</keyword>
<comment type="caution">
    <text evidence="9">The sequence shown here is derived from an EMBL/GenBank/DDBJ whole genome shotgun (WGS) entry which is preliminary data.</text>
</comment>
<evidence type="ECO:0000256" key="5">
    <source>
        <dbReference type="ARBA" id="ARBA00022989"/>
    </source>
</evidence>
<sequence length="147" mass="15900">MGTATVMARILTIEKIPVILANMLTGLTDSRIVVLLLMNIFLIGVGCVMDGTPAVMILAPILQPIAISYGVDPIHFGLMMVLNISIGFITPPVGLNLYVACSIGKIKFVELIRGLLPFFIAMLVTLLLVTYIPSISLLIPRLFGYAR</sequence>
<evidence type="ECO:0000256" key="1">
    <source>
        <dbReference type="ARBA" id="ARBA00004429"/>
    </source>
</evidence>
<dbReference type="Pfam" id="PF06808">
    <property type="entry name" value="DctM"/>
    <property type="match status" value="1"/>
</dbReference>
<dbReference type="EMBL" id="VSSQ01015341">
    <property type="protein sequence ID" value="MPM55590.1"/>
    <property type="molecule type" value="Genomic_DNA"/>
</dbReference>
<evidence type="ECO:0000256" key="6">
    <source>
        <dbReference type="ARBA" id="ARBA00023136"/>
    </source>
</evidence>
<gene>
    <name evidence="9" type="primary">dctM_57</name>
    <name evidence="9" type="ORF">SDC9_102387</name>
</gene>
<keyword evidence="4 7" id="KW-0812">Transmembrane</keyword>
<dbReference type="InterPro" id="IPR010656">
    <property type="entry name" value="DctM"/>
</dbReference>
<keyword evidence="6 7" id="KW-0472">Membrane</keyword>
<evidence type="ECO:0000256" key="2">
    <source>
        <dbReference type="ARBA" id="ARBA00022475"/>
    </source>
</evidence>